<feature type="region of interest" description="Disordered" evidence="1">
    <location>
        <begin position="50"/>
        <end position="211"/>
    </location>
</feature>
<name>A0ABQ8CUF1_BRANA</name>
<evidence type="ECO:0000313" key="3">
    <source>
        <dbReference type="Proteomes" id="UP000824890"/>
    </source>
</evidence>
<feature type="compositionally biased region" description="Polar residues" evidence="1">
    <location>
        <begin position="82"/>
        <end position="94"/>
    </location>
</feature>
<gene>
    <name evidence="2" type="ORF">HID58_020727</name>
</gene>
<feature type="compositionally biased region" description="Basic and acidic residues" evidence="1">
    <location>
        <begin position="177"/>
        <end position="202"/>
    </location>
</feature>
<comment type="caution">
    <text evidence="2">The sequence shown here is derived from an EMBL/GenBank/DDBJ whole genome shotgun (WGS) entry which is preliminary data.</text>
</comment>
<evidence type="ECO:0000256" key="1">
    <source>
        <dbReference type="SAM" id="MobiDB-lite"/>
    </source>
</evidence>
<dbReference type="EMBL" id="JAGKQM010000006">
    <property type="protein sequence ID" value="KAH0920709.1"/>
    <property type="molecule type" value="Genomic_DNA"/>
</dbReference>
<reference evidence="2 3" key="1">
    <citation type="submission" date="2021-05" db="EMBL/GenBank/DDBJ databases">
        <title>Genome Assembly of Synthetic Allotetraploid Brassica napus Reveals Homoeologous Exchanges between Subgenomes.</title>
        <authorList>
            <person name="Davis J.T."/>
        </authorList>
    </citation>
    <scope>NUCLEOTIDE SEQUENCE [LARGE SCALE GENOMIC DNA]</scope>
    <source>
        <strain evidence="3">cv. Da-Ae</strain>
        <tissue evidence="2">Seedling</tissue>
    </source>
</reference>
<protein>
    <submittedName>
        <fullName evidence="2">Uncharacterized protein</fullName>
    </submittedName>
</protein>
<proteinExistence type="predicted"/>
<organism evidence="2 3">
    <name type="scientific">Brassica napus</name>
    <name type="common">Rape</name>
    <dbReference type="NCBI Taxonomy" id="3708"/>
    <lineage>
        <taxon>Eukaryota</taxon>
        <taxon>Viridiplantae</taxon>
        <taxon>Streptophyta</taxon>
        <taxon>Embryophyta</taxon>
        <taxon>Tracheophyta</taxon>
        <taxon>Spermatophyta</taxon>
        <taxon>Magnoliopsida</taxon>
        <taxon>eudicotyledons</taxon>
        <taxon>Gunneridae</taxon>
        <taxon>Pentapetalae</taxon>
        <taxon>rosids</taxon>
        <taxon>malvids</taxon>
        <taxon>Brassicales</taxon>
        <taxon>Brassicaceae</taxon>
        <taxon>Brassiceae</taxon>
        <taxon>Brassica</taxon>
    </lineage>
</organism>
<keyword evidence="3" id="KW-1185">Reference proteome</keyword>
<evidence type="ECO:0000313" key="2">
    <source>
        <dbReference type="EMBL" id="KAH0920709.1"/>
    </source>
</evidence>
<feature type="compositionally biased region" description="Basic and acidic residues" evidence="1">
    <location>
        <begin position="50"/>
        <end position="70"/>
    </location>
</feature>
<feature type="compositionally biased region" description="Polar residues" evidence="1">
    <location>
        <begin position="104"/>
        <end position="126"/>
    </location>
</feature>
<feature type="region of interest" description="Disordered" evidence="1">
    <location>
        <begin position="1"/>
        <end position="25"/>
    </location>
</feature>
<dbReference type="Proteomes" id="UP000824890">
    <property type="component" value="Unassembled WGS sequence"/>
</dbReference>
<accession>A0ABQ8CUF1</accession>
<sequence>MSSSASRNLHKMPERGIPQEENIVTSQHEALIEARGEVRDVMLQYTKCADPTEREARMERVRQAEERGQMEEAAIQMVRASLTVNSQNSASKNLTPERPPASQRLGSSAQNPLTTSGKGQVGTSPATLERIPAPLRLGSLQPCQSHSERGGEALLEGSNERVPAPLRLGPSPNATEINRDPADLPTERRKPGRPPDEKRQLWLEDQQLQTK</sequence>